<keyword evidence="1" id="KW-0472">Membrane</keyword>
<dbReference type="GO" id="GO:0005886">
    <property type="term" value="C:plasma membrane"/>
    <property type="evidence" value="ECO:0007669"/>
    <property type="project" value="TreeGrafter"/>
</dbReference>
<dbReference type="NCBIfam" id="TIGR00792">
    <property type="entry name" value="gph"/>
    <property type="match status" value="1"/>
</dbReference>
<feature type="transmembrane region" description="Helical" evidence="1">
    <location>
        <begin position="158"/>
        <end position="179"/>
    </location>
</feature>
<proteinExistence type="predicted"/>
<dbReference type="RefSeq" id="WP_011897784.1">
    <property type="nucleotide sequence ID" value="NC_009342.1"/>
</dbReference>
<feature type="transmembrane region" description="Helical" evidence="1">
    <location>
        <begin position="40"/>
        <end position="61"/>
    </location>
</feature>
<dbReference type="GO" id="GO:0015293">
    <property type="term" value="F:symporter activity"/>
    <property type="evidence" value="ECO:0007669"/>
    <property type="project" value="InterPro"/>
</dbReference>
<feature type="transmembrane region" description="Helical" evidence="1">
    <location>
        <begin position="273"/>
        <end position="292"/>
    </location>
</feature>
<accession>A0AB72VES8</accession>
<keyword evidence="1" id="KW-0812">Transmembrane</keyword>
<evidence type="ECO:0008006" key="3">
    <source>
        <dbReference type="Google" id="ProtNLM"/>
    </source>
</evidence>
<dbReference type="InterPro" id="IPR039672">
    <property type="entry name" value="MFS_2"/>
</dbReference>
<dbReference type="AlphaFoldDB" id="A0AB72VES8"/>
<protein>
    <recommendedName>
        <fullName evidence="3">MFS transporter</fullName>
    </recommendedName>
</protein>
<dbReference type="GO" id="GO:0008643">
    <property type="term" value="P:carbohydrate transport"/>
    <property type="evidence" value="ECO:0007669"/>
    <property type="project" value="InterPro"/>
</dbReference>
<sequence>MTTKVKERTAGGTLPNHRVLTYAFGDIANNLMFSMTSMFIMVYMTDIVGISAAVAGTIYGLTKIWAGAADLIAGQTVDRFQTKWGRLRPWMLFGSTPLAIVFVLLFSTPAGLTGAAAIAWIFLLDALFQLAYSFVNIPYGSLSASMTQDPVDRSRLSGARSITSSLASVLLSAVVAPQFADTAADNMRLKFTITCLILGVIAVCLYLICFANSREVVPRPEGKISFKSTFTMIGHNRPLIILCAATFFLLCGMFTNNAVAMYFTRDVLGNASWFTWLMLAQTAGSILVATLIPSITVRIGKRNGFMMAACFVIAGYLLIFIIPTGQLMPAVFTWFLLGIGIGCTNALIFSMEADTVDYGEWNSNIRAEGGTYSVVSFIRKCGQGIGGWIGGAVIAAFGYVSMAGGSQSAEAVQGIRIATGAIPAAFAVIALLLIIAYRLDAARHAEIIDDLNERRMQNAVADRQGVSSDQVQIVEIGDGRNTIMRPIGEDHPPIITVFGQRGSGASDIAPMIAERLGVTYIPQAFSSDTLAQVDKKDLISDSSFNRWLRTVSLGSTQDADMAAASNLAANSKMARQNTRDVLDAVSDGGVMLGRNGALVLGPVVGTLHIKFIAPLNKRVERVMYKTGLSEAAAAEQCALEDRLREEMAHALYQWNPGRDEDYDLVINTGSMTYEQIVDLVVETYARKYPLHVRIIPNGKDQ</sequence>
<feature type="transmembrane region" description="Helical" evidence="1">
    <location>
        <begin position="417"/>
        <end position="437"/>
    </location>
</feature>
<dbReference type="GO" id="GO:0006814">
    <property type="term" value="P:sodium ion transport"/>
    <property type="evidence" value="ECO:0007669"/>
    <property type="project" value="InterPro"/>
</dbReference>
<dbReference type="KEGG" id="cgt:cgR_2396"/>
<organism evidence="2">
    <name type="scientific">Corynebacterium glutamicum (strain R)</name>
    <dbReference type="NCBI Taxonomy" id="340322"/>
    <lineage>
        <taxon>Bacteria</taxon>
        <taxon>Bacillati</taxon>
        <taxon>Actinomycetota</taxon>
        <taxon>Actinomycetes</taxon>
        <taxon>Mycobacteriales</taxon>
        <taxon>Corynebacteriaceae</taxon>
        <taxon>Corynebacterium</taxon>
    </lineage>
</organism>
<feature type="transmembrane region" description="Helical" evidence="1">
    <location>
        <begin position="385"/>
        <end position="405"/>
    </location>
</feature>
<evidence type="ECO:0000256" key="1">
    <source>
        <dbReference type="SAM" id="Phobius"/>
    </source>
</evidence>
<dbReference type="SUPFAM" id="SSF103473">
    <property type="entry name" value="MFS general substrate transporter"/>
    <property type="match status" value="1"/>
</dbReference>
<name>A0AB72VES8_CORGB</name>
<dbReference type="InterPro" id="IPR001927">
    <property type="entry name" value="Na/Gal_symport"/>
</dbReference>
<feature type="transmembrane region" description="Helical" evidence="1">
    <location>
        <begin position="117"/>
        <end position="137"/>
    </location>
</feature>
<gene>
    <name evidence="2" type="ordered locus">cgR_2396</name>
</gene>
<feature type="transmembrane region" description="Helical" evidence="1">
    <location>
        <begin position="90"/>
        <end position="111"/>
    </location>
</feature>
<dbReference type="CDD" id="cd17332">
    <property type="entry name" value="MFS_MelB_like"/>
    <property type="match status" value="1"/>
</dbReference>
<keyword evidence="1" id="KW-1133">Transmembrane helix</keyword>
<dbReference type="SUPFAM" id="SSF52540">
    <property type="entry name" value="P-loop containing nucleoside triphosphate hydrolases"/>
    <property type="match status" value="1"/>
</dbReference>
<feature type="transmembrane region" description="Helical" evidence="1">
    <location>
        <begin position="331"/>
        <end position="349"/>
    </location>
</feature>
<feature type="transmembrane region" description="Helical" evidence="1">
    <location>
        <begin position="191"/>
        <end position="211"/>
    </location>
</feature>
<dbReference type="Gene3D" id="1.20.1250.20">
    <property type="entry name" value="MFS general substrate transporter like domains"/>
    <property type="match status" value="2"/>
</dbReference>
<dbReference type="InterPro" id="IPR027417">
    <property type="entry name" value="P-loop_NTPase"/>
</dbReference>
<dbReference type="EMBL" id="AP009044">
    <property type="protein sequence ID" value="BAF55404.1"/>
    <property type="molecule type" value="Genomic_DNA"/>
</dbReference>
<evidence type="ECO:0000313" key="2">
    <source>
        <dbReference type="EMBL" id="BAF55404.1"/>
    </source>
</evidence>
<feature type="transmembrane region" description="Helical" evidence="1">
    <location>
        <begin position="239"/>
        <end position="261"/>
    </location>
</feature>
<dbReference type="InterPro" id="IPR036259">
    <property type="entry name" value="MFS_trans_sf"/>
</dbReference>
<reference evidence="2" key="1">
    <citation type="journal article" date="2007" name="Microbiology">
        <title>Comparative analysis of the Corynebacterium glutamicum group and complete genome sequence of strain R.</title>
        <authorList>
            <person name="Yukawa H."/>
            <person name="Omumasaba C.A."/>
            <person name="Nonaka H."/>
            <person name="Kos P."/>
            <person name="Okai N."/>
            <person name="Suzuki N."/>
            <person name="Suda M."/>
            <person name="Tsuge Y."/>
            <person name="Watanabe J."/>
            <person name="Ikeda Y."/>
            <person name="Vertes A.A."/>
            <person name="Inui M."/>
        </authorList>
    </citation>
    <scope>NUCLEOTIDE SEQUENCE</scope>
    <source>
        <strain evidence="2">R</strain>
    </source>
</reference>
<dbReference type="PANTHER" id="PTHR11328">
    <property type="entry name" value="MAJOR FACILITATOR SUPERFAMILY DOMAIN-CONTAINING PROTEIN"/>
    <property type="match status" value="1"/>
</dbReference>
<dbReference type="Pfam" id="PF13347">
    <property type="entry name" value="MFS_2"/>
    <property type="match status" value="1"/>
</dbReference>
<dbReference type="PANTHER" id="PTHR11328:SF24">
    <property type="entry name" value="MAJOR FACILITATOR SUPERFAMILY (MFS) PROFILE DOMAIN-CONTAINING PROTEIN"/>
    <property type="match status" value="1"/>
</dbReference>
<dbReference type="Proteomes" id="UP000006698">
    <property type="component" value="Chromosome"/>
</dbReference>
<dbReference type="Gene3D" id="3.40.50.300">
    <property type="entry name" value="P-loop containing nucleotide triphosphate hydrolases"/>
    <property type="match status" value="1"/>
</dbReference>
<dbReference type="Pfam" id="PF13189">
    <property type="entry name" value="Cytidylate_kin2"/>
    <property type="match status" value="1"/>
</dbReference>
<feature type="transmembrane region" description="Helical" evidence="1">
    <location>
        <begin position="304"/>
        <end position="325"/>
    </location>
</feature>